<evidence type="ECO:0000313" key="2">
    <source>
        <dbReference type="Proteomes" id="UP000886874"/>
    </source>
</evidence>
<evidence type="ECO:0000313" key="1">
    <source>
        <dbReference type="EMBL" id="HIQ70344.1"/>
    </source>
</evidence>
<proteinExistence type="predicted"/>
<name>A0A9D0Z7E4_9FIRM</name>
<dbReference type="EMBL" id="DVFN01000120">
    <property type="protein sequence ID" value="HIQ70344.1"/>
    <property type="molecule type" value="Genomic_DNA"/>
</dbReference>
<dbReference type="AlphaFoldDB" id="A0A9D0Z7E4"/>
<accession>A0A9D0Z7E4</accession>
<dbReference type="InterPro" id="IPR028994">
    <property type="entry name" value="Integrin_alpha_N"/>
</dbReference>
<evidence type="ECO:0008006" key="3">
    <source>
        <dbReference type="Google" id="ProtNLM"/>
    </source>
</evidence>
<sequence length="445" mass="49041">MSPWKRWAAPVGGLLLSVLLSGCFVQPTDSLYALPRQSDAYYDLQNAIDAALPADAAYSGPLSGPNQQAVQLADLDGDGEDEALVFAKTSGEKPLKIYIFDAEDDSFVQTAVIEGDGTAFDAVEYVPVDDTPGMEIILGRQLSDQILQSLSVYSYSDGTAAELMHTAYTEYKVVDLNLDDRRDVLIFRQETETRQGMAEYYTWEDGVMERRQTAALSKDIHAIERIVTGNVTADIPGVFVTSTYGEDALVTDVFAFRGQTFSNLTLSAESGVSTQLVRSYQVFATDIDEDGVVELPTLVALPSATAGEDTYWLVEWYSLQTDGVGTKKETTFYYTPGGWYLTVPESWTDQLTVSRTTEDSQCLRYTFSQWTGRDQTPQEILSIFALTGEDRLTRAQSEGKFLLGEKGDVAYAARLGESALSKTLTEASVQAMFHRIKTDWNSGET</sequence>
<dbReference type="SUPFAM" id="SSF69318">
    <property type="entry name" value="Integrin alpha N-terminal domain"/>
    <property type="match status" value="1"/>
</dbReference>
<organism evidence="1 2">
    <name type="scientific">Candidatus Avoscillospira stercorigallinarum</name>
    <dbReference type="NCBI Taxonomy" id="2840708"/>
    <lineage>
        <taxon>Bacteria</taxon>
        <taxon>Bacillati</taxon>
        <taxon>Bacillota</taxon>
        <taxon>Clostridia</taxon>
        <taxon>Eubacteriales</taxon>
        <taxon>Oscillospiraceae</taxon>
        <taxon>Oscillospiraceae incertae sedis</taxon>
        <taxon>Candidatus Avoscillospira</taxon>
    </lineage>
</organism>
<comment type="caution">
    <text evidence="1">The sequence shown here is derived from an EMBL/GenBank/DDBJ whole genome shotgun (WGS) entry which is preliminary data.</text>
</comment>
<reference evidence="1" key="2">
    <citation type="journal article" date="2021" name="PeerJ">
        <title>Extensive microbial diversity within the chicken gut microbiome revealed by metagenomics and culture.</title>
        <authorList>
            <person name="Gilroy R."/>
            <person name="Ravi A."/>
            <person name="Getino M."/>
            <person name="Pursley I."/>
            <person name="Horton D.L."/>
            <person name="Alikhan N.F."/>
            <person name="Baker D."/>
            <person name="Gharbi K."/>
            <person name="Hall N."/>
            <person name="Watson M."/>
            <person name="Adriaenssens E.M."/>
            <person name="Foster-Nyarko E."/>
            <person name="Jarju S."/>
            <person name="Secka A."/>
            <person name="Antonio M."/>
            <person name="Oren A."/>
            <person name="Chaudhuri R.R."/>
            <person name="La Ragione R."/>
            <person name="Hildebrand F."/>
            <person name="Pallen M.J."/>
        </authorList>
    </citation>
    <scope>NUCLEOTIDE SEQUENCE</scope>
    <source>
        <strain evidence="1">ChiSjej2B20-13462</strain>
    </source>
</reference>
<dbReference type="Proteomes" id="UP000886874">
    <property type="component" value="Unassembled WGS sequence"/>
</dbReference>
<protein>
    <recommendedName>
        <fullName evidence="3">VCBS repeat-containing protein</fullName>
    </recommendedName>
</protein>
<reference evidence="1" key="1">
    <citation type="submission" date="2020-10" db="EMBL/GenBank/DDBJ databases">
        <authorList>
            <person name="Gilroy R."/>
        </authorList>
    </citation>
    <scope>NUCLEOTIDE SEQUENCE</scope>
    <source>
        <strain evidence="1">ChiSjej2B20-13462</strain>
    </source>
</reference>
<dbReference type="PROSITE" id="PS51257">
    <property type="entry name" value="PROKAR_LIPOPROTEIN"/>
    <property type="match status" value="1"/>
</dbReference>
<gene>
    <name evidence="1" type="ORF">IAA67_08450</name>
</gene>